<dbReference type="EMBL" id="PCDP01000019">
    <property type="protein sequence ID" value="PZM15491.1"/>
    <property type="molecule type" value="Genomic_DNA"/>
</dbReference>
<dbReference type="GO" id="GO:0030246">
    <property type="term" value="F:carbohydrate binding"/>
    <property type="evidence" value="ECO:0007669"/>
    <property type="project" value="TreeGrafter"/>
</dbReference>
<dbReference type="InterPro" id="IPR038404">
    <property type="entry name" value="TRAP_DctP_sf"/>
</dbReference>
<dbReference type="Proteomes" id="UP000248925">
    <property type="component" value="Unassembled WGS sequence"/>
</dbReference>
<dbReference type="GO" id="GO:0030288">
    <property type="term" value="C:outer membrane-bounded periplasmic space"/>
    <property type="evidence" value="ECO:0007669"/>
    <property type="project" value="InterPro"/>
</dbReference>
<dbReference type="RefSeq" id="WP_111159492.1">
    <property type="nucleotide sequence ID" value="NZ_PCDP01000019.1"/>
</dbReference>
<keyword evidence="3" id="KW-1185">Reference proteome</keyword>
<name>A0A2W4CV21_9HYPH</name>
<evidence type="ECO:0000313" key="2">
    <source>
        <dbReference type="EMBL" id="PZM15491.1"/>
    </source>
</evidence>
<reference evidence="2 3" key="1">
    <citation type="journal article" date="2018" name="Sci. Rep.">
        <title>Rhizobium tumorigenes sp. nov., a novel plant tumorigenic bacterium isolated from cane gall tumors on thornless blackberry.</title>
        <authorList>
            <person name="Kuzmanovi N."/>
            <person name="Smalla K."/>
            <person name="Gronow S."/>
            <person name="PuBawska J."/>
        </authorList>
    </citation>
    <scope>NUCLEOTIDE SEQUENCE [LARGE SCALE GENOMIC DNA]</scope>
    <source>
        <strain evidence="2 3">CCBAU 85046</strain>
    </source>
</reference>
<organism evidence="2 3">
    <name type="scientific">Rhizobium tubonense</name>
    <dbReference type="NCBI Taxonomy" id="484088"/>
    <lineage>
        <taxon>Bacteria</taxon>
        <taxon>Pseudomonadati</taxon>
        <taxon>Pseudomonadota</taxon>
        <taxon>Alphaproteobacteria</taxon>
        <taxon>Hyphomicrobiales</taxon>
        <taxon>Rhizobiaceae</taxon>
        <taxon>Rhizobium/Agrobacterium group</taxon>
        <taxon>Rhizobium</taxon>
    </lineage>
</organism>
<dbReference type="NCBIfam" id="NF037995">
    <property type="entry name" value="TRAP_S1"/>
    <property type="match status" value="1"/>
</dbReference>
<dbReference type="Pfam" id="PF03480">
    <property type="entry name" value="DctP"/>
    <property type="match status" value="1"/>
</dbReference>
<dbReference type="PANTHER" id="PTHR33376">
    <property type="match status" value="1"/>
</dbReference>
<accession>A0A2W4CV21</accession>
<evidence type="ECO:0000313" key="3">
    <source>
        <dbReference type="Proteomes" id="UP000248925"/>
    </source>
</evidence>
<dbReference type="InterPro" id="IPR004682">
    <property type="entry name" value="TRAP_DctP"/>
</dbReference>
<dbReference type="NCBIfam" id="TIGR00787">
    <property type="entry name" value="dctP"/>
    <property type="match status" value="1"/>
</dbReference>
<dbReference type="Gene3D" id="3.40.190.170">
    <property type="entry name" value="Bacterial extracellular solute-binding protein, family 7"/>
    <property type="match status" value="1"/>
</dbReference>
<dbReference type="OrthoDB" id="9803763at2"/>
<dbReference type="PIRSF" id="PIRSF006470">
    <property type="entry name" value="DctB"/>
    <property type="match status" value="1"/>
</dbReference>
<protein>
    <submittedName>
        <fullName evidence="2">C4-dicarboxylate ABC transporter</fullName>
    </submittedName>
</protein>
<evidence type="ECO:0000256" key="1">
    <source>
        <dbReference type="ARBA" id="ARBA00022729"/>
    </source>
</evidence>
<keyword evidence="1" id="KW-0732">Signal</keyword>
<dbReference type="GO" id="GO:0055085">
    <property type="term" value="P:transmembrane transport"/>
    <property type="evidence" value="ECO:0007669"/>
    <property type="project" value="InterPro"/>
</dbReference>
<dbReference type="AlphaFoldDB" id="A0A2W4CV21"/>
<sequence>MEHHNKIIVAAFSAFMALGSLTAAEARQFRSADVQPPDYPTVKAVQYMSDELSKATEGKYTIKVFPNSQLGSEKDTIEQVKLGALDFIRVNAGTLNTICPAMMVPVLPFMFHDKAQMREVLDGPIGDKILADCDAHGLVGLAFYDSGSRSFYTTKPVRKMEDLKGMKIRVQQSDVWVAMMKALGANATPMPTGEVYTGLKTGLIDGAENNWPSYYNFHHYELAKFYTLTEHSMSPDVLLMSKTVYDGFTPEEQVLVRKLAKQSVTYMRQLWDAMETTSQEKVKQAGVEAITIDKAPFETAMKPIYDQFVSDPALKDMITQIKAMK</sequence>
<gene>
    <name evidence="2" type="ORF">CPY51_06570</name>
</gene>
<comment type="caution">
    <text evidence="2">The sequence shown here is derived from an EMBL/GenBank/DDBJ whole genome shotgun (WGS) entry which is preliminary data.</text>
</comment>
<dbReference type="CDD" id="cd13671">
    <property type="entry name" value="PBP2_TRAP_SBP_like_3"/>
    <property type="match status" value="1"/>
</dbReference>
<proteinExistence type="predicted"/>
<dbReference type="InterPro" id="IPR018389">
    <property type="entry name" value="DctP_fam"/>
</dbReference>
<dbReference type="PANTHER" id="PTHR33376:SF2">
    <property type="entry name" value="DICARBOXYLATE-BINDING PERIPLASMIC PROTEIN"/>
    <property type="match status" value="1"/>
</dbReference>